<dbReference type="Proteomes" id="UP000245609">
    <property type="component" value="Unassembled WGS sequence"/>
</dbReference>
<feature type="compositionally biased region" description="Polar residues" evidence="1">
    <location>
        <begin position="474"/>
        <end position="483"/>
    </location>
</feature>
<dbReference type="PANTHER" id="PTHR21535:SF51">
    <property type="entry name" value="MANGANESE RESISTANCE PROTEIN MNR2"/>
    <property type="match status" value="1"/>
</dbReference>
<dbReference type="OrthoDB" id="29879at2759"/>
<proteinExistence type="predicted"/>
<dbReference type="PANTHER" id="PTHR21535">
    <property type="entry name" value="MAGNESIUM AND COBALT TRANSPORT PROTEIN/MITOCHONDRIAL IMPORT INNER MEMBRANE TRANSLOCASE SUBUNIT TIM8"/>
    <property type="match status" value="1"/>
</dbReference>
<comment type="caution">
    <text evidence="2">The sequence shown here is derived from an EMBL/GenBank/DDBJ whole genome shotgun (WGS) entry which is preliminary data.</text>
</comment>
<name>A0A2T9Y0I7_9FUNG</name>
<feature type="region of interest" description="Disordered" evidence="1">
    <location>
        <begin position="258"/>
        <end position="277"/>
    </location>
</feature>
<evidence type="ECO:0000256" key="1">
    <source>
        <dbReference type="SAM" id="MobiDB-lite"/>
    </source>
</evidence>
<sequence length="781" mass="89138">MHEGCNSRPGISSSVLALVAGIYSRDKLRNAGFNFSSNQYSLATCARSNSKDIRRDQDKVYSSRVGSDFAEVRYLTKPKRDIYNIFKSRYPEIRLKLIKIYELCPKNYKKPEKRTDICSICAAGEKNKEKVVNLKASVDEYQVHKNLALEQRRNFKDQITGLSGGGLIKTTRDFYQKSQKSELCFCVLSKSGDEIQKRYYNYLSENLSRDSLYAINWSKYLLYRPELQQFEEGEKHKYLEVYLILVGTITSRYTERMPSAALGSEPRRNKNENLNSDEESDFDIDKIFEHYGIHTNKPTINNSSNRNLKNFGPTSSTANLGSLNSATKLEYDVSKLEPFYSSAPAIPTSNSSSSLFNLKNKTTRSFSTLEKQASKDHRIMFYCPKLGPISGLSLSCLSRYSLTLTDLIRAATEQLDLEQIKAKSNLQKKMAERQSSTEKPGFYVGEDQSKSPESEVEQQVQNQSTGTSDFGAVNFNSTGTSRVEGSDKSKQSTENRMENDTENGATENDAESGMESDAENSIDGDRHNNKNTKTNNTFGRISEIPDNLWTTYSSSVDHPSINIYTQTTSSSRCRIPSRSQHLHKHQNQYTDAKPIQDESHWINTDQSYIPQVSTAYRTEKQHTEQQATQVRGQKTLSRHTLDTTEYRYNQSSNSIAHAPNKYFWIDITDPTTEEIEALSQAFFIHPLTVEDIESPELANDKVDNFGDYTFITYGAIDDQENEDEKGYSVNSKNETLSPYFIVMKRQTNGYTELHYIWDSRCDYRQYRTDNTDDRAGSGYDR</sequence>
<dbReference type="EMBL" id="MBFS01003598">
    <property type="protein sequence ID" value="PVU85842.1"/>
    <property type="molecule type" value="Genomic_DNA"/>
</dbReference>
<gene>
    <name evidence="2" type="ORF">BB560_006893</name>
</gene>
<feature type="region of interest" description="Disordered" evidence="1">
    <location>
        <begin position="428"/>
        <end position="540"/>
    </location>
</feature>
<dbReference type="SUPFAM" id="SSF143865">
    <property type="entry name" value="CorA soluble domain-like"/>
    <property type="match status" value="1"/>
</dbReference>
<feature type="compositionally biased region" description="Basic and acidic residues" evidence="1">
    <location>
        <begin position="484"/>
        <end position="499"/>
    </location>
</feature>
<dbReference type="InterPro" id="IPR045861">
    <property type="entry name" value="CorA_cytoplasmic_dom"/>
</dbReference>
<protein>
    <submittedName>
        <fullName evidence="2">Uncharacterized protein</fullName>
    </submittedName>
</protein>
<accession>A0A2T9Y0I7</accession>
<feature type="compositionally biased region" description="Acidic residues" evidence="1">
    <location>
        <begin position="508"/>
        <end position="522"/>
    </location>
</feature>
<organism evidence="2 3">
    <name type="scientific">Smittium megazygosporum</name>
    <dbReference type="NCBI Taxonomy" id="133381"/>
    <lineage>
        <taxon>Eukaryota</taxon>
        <taxon>Fungi</taxon>
        <taxon>Fungi incertae sedis</taxon>
        <taxon>Zoopagomycota</taxon>
        <taxon>Kickxellomycotina</taxon>
        <taxon>Harpellomycetes</taxon>
        <taxon>Harpellales</taxon>
        <taxon>Legeriomycetaceae</taxon>
        <taxon>Smittium</taxon>
    </lineage>
</organism>
<reference evidence="2 3" key="1">
    <citation type="journal article" date="2018" name="MBio">
        <title>Comparative Genomics Reveals the Core Gene Toolbox for the Fungus-Insect Symbiosis.</title>
        <authorList>
            <person name="Wang Y."/>
            <person name="Stata M."/>
            <person name="Wang W."/>
            <person name="Stajich J.E."/>
            <person name="White M.M."/>
            <person name="Moncalvo J.M."/>
        </authorList>
    </citation>
    <scope>NUCLEOTIDE SEQUENCE [LARGE SCALE GENOMIC DNA]</scope>
    <source>
        <strain evidence="2 3">SC-DP-2</strain>
    </source>
</reference>
<dbReference type="AlphaFoldDB" id="A0A2T9Y0I7"/>
<evidence type="ECO:0000313" key="2">
    <source>
        <dbReference type="EMBL" id="PVU85842.1"/>
    </source>
</evidence>
<keyword evidence="3" id="KW-1185">Reference proteome</keyword>
<dbReference type="Gene3D" id="3.30.460.20">
    <property type="entry name" value="CorA soluble domain-like"/>
    <property type="match status" value="1"/>
</dbReference>
<evidence type="ECO:0000313" key="3">
    <source>
        <dbReference type="Proteomes" id="UP000245609"/>
    </source>
</evidence>